<dbReference type="EMBL" id="JRMQ02000002">
    <property type="protein sequence ID" value="TLE02857.1"/>
    <property type="molecule type" value="Genomic_DNA"/>
</dbReference>
<keyword evidence="9" id="KW-1185">Reference proteome</keyword>
<proteinExistence type="predicted"/>
<evidence type="ECO:0000256" key="2">
    <source>
        <dbReference type="ARBA" id="ARBA00022475"/>
    </source>
</evidence>
<dbReference type="STRING" id="425400.LS65_07145"/>
<name>A0A099BAH8_9HELI</name>
<dbReference type="GO" id="GO:0005886">
    <property type="term" value="C:plasma membrane"/>
    <property type="evidence" value="ECO:0007669"/>
    <property type="project" value="UniProtKB-SubCell"/>
</dbReference>
<evidence type="ECO:0000259" key="7">
    <source>
        <dbReference type="PROSITE" id="PS50850"/>
    </source>
</evidence>
<reference evidence="8 9" key="1">
    <citation type="journal article" date="2014" name="Genome Announc.">
        <title>Draft genome sequences of eight enterohepatic helicobacter species isolated from both laboratory and wild rodents.</title>
        <authorList>
            <person name="Sheh A."/>
            <person name="Shen Z."/>
            <person name="Fox J.G."/>
        </authorList>
    </citation>
    <scope>NUCLEOTIDE SEQUENCE [LARGE SCALE GENOMIC DNA]</scope>
    <source>
        <strain evidence="8 9">MIT 01-6451</strain>
    </source>
</reference>
<dbReference type="PROSITE" id="PS50850">
    <property type="entry name" value="MFS"/>
    <property type="match status" value="1"/>
</dbReference>
<evidence type="ECO:0000313" key="9">
    <source>
        <dbReference type="Proteomes" id="UP000029707"/>
    </source>
</evidence>
<feature type="domain" description="Major facilitator superfamily (MFS) profile" evidence="7">
    <location>
        <begin position="25"/>
        <end position="402"/>
    </location>
</feature>
<feature type="transmembrane region" description="Helical" evidence="6">
    <location>
        <begin position="67"/>
        <end position="87"/>
    </location>
</feature>
<keyword evidence="5 6" id="KW-0472">Membrane</keyword>
<evidence type="ECO:0000313" key="8">
    <source>
        <dbReference type="EMBL" id="TLE02857.1"/>
    </source>
</evidence>
<dbReference type="SUPFAM" id="SSF103473">
    <property type="entry name" value="MFS general substrate transporter"/>
    <property type="match status" value="1"/>
</dbReference>
<dbReference type="Pfam" id="PF07690">
    <property type="entry name" value="MFS_1"/>
    <property type="match status" value="1"/>
</dbReference>
<dbReference type="Gene3D" id="1.20.1250.20">
    <property type="entry name" value="MFS general substrate transporter like domains"/>
    <property type="match status" value="1"/>
</dbReference>
<dbReference type="InterPro" id="IPR011701">
    <property type="entry name" value="MFS"/>
</dbReference>
<evidence type="ECO:0000256" key="5">
    <source>
        <dbReference type="ARBA" id="ARBA00023136"/>
    </source>
</evidence>
<dbReference type="RefSeq" id="WP_034362690.1">
    <property type="nucleotide sequence ID" value="NZ_CAJUDB010000001.1"/>
</dbReference>
<evidence type="ECO:0000256" key="4">
    <source>
        <dbReference type="ARBA" id="ARBA00022989"/>
    </source>
</evidence>
<feature type="transmembrane region" description="Helical" evidence="6">
    <location>
        <begin position="94"/>
        <end position="112"/>
    </location>
</feature>
<dbReference type="InterPro" id="IPR020846">
    <property type="entry name" value="MFS_dom"/>
</dbReference>
<evidence type="ECO:0000256" key="1">
    <source>
        <dbReference type="ARBA" id="ARBA00004651"/>
    </source>
</evidence>
<keyword evidence="4 6" id="KW-1133">Transmembrane helix</keyword>
<feature type="transmembrane region" description="Helical" evidence="6">
    <location>
        <begin position="23"/>
        <end position="47"/>
    </location>
</feature>
<feature type="transmembrane region" description="Helical" evidence="6">
    <location>
        <begin position="379"/>
        <end position="400"/>
    </location>
</feature>
<dbReference type="CDD" id="cd17473">
    <property type="entry name" value="MFS_arabinose_efflux_permease_like"/>
    <property type="match status" value="1"/>
</dbReference>
<dbReference type="InterPro" id="IPR001958">
    <property type="entry name" value="Tet-R_TetA/multi-R_MdtG-like"/>
</dbReference>
<evidence type="ECO:0000256" key="3">
    <source>
        <dbReference type="ARBA" id="ARBA00022692"/>
    </source>
</evidence>
<dbReference type="InterPro" id="IPR050189">
    <property type="entry name" value="MFS_Efflux_Transporters"/>
</dbReference>
<dbReference type="GO" id="GO:0022857">
    <property type="term" value="F:transmembrane transporter activity"/>
    <property type="evidence" value="ECO:0007669"/>
    <property type="project" value="InterPro"/>
</dbReference>
<dbReference type="PANTHER" id="PTHR43124:SF3">
    <property type="entry name" value="CHLORAMPHENICOL EFFLUX PUMP RV0191"/>
    <property type="match status" value="1"/>
</dbReference>
<comment type="subcellular location">
    <subcellularLocation>
        <location evidence="1">Cell membrane</location>
        <topology evidence="1">Multi-pass membrane protein</topology>
    </subcellularLocation>
</comment>
<dbReference type="Proteomes" id="UP000029707">
    <property type="component" value="Unassembled WGS sequence"/>
</dbReference>
<feature type="transmembrane region" description="Helical" evidence="6">
    <location>
        <begin position="118"/>
        <end position="141"/>
    </location>
</feature>
<feature type="transmembrane region" description="Helical" evidence="6">
    <location>
        <begin position="286"/>
        <end position="306"/>
    </location>
</feature>
<feature type="transmembrane region" description="Helical" evidence="6">
    <location>
        <begin position="350"/>
        <end position="367"/>
    </location>
</feature>
<feature type="transmembrane region" description="Helical" evidence="6">
    <location>
        <begin position="222"/>
        <end position="240"/>
    </location>
</feature>
<dbReference type="PRINTS" id="PR01035">
    <property type="entry name" value="TCRTETA"/>
</dbReference>
<gene>
    <name evidence="8" type="ORF">LS65_002730</name>
</gene>
<comment type="caution">
    <text evidence="8">The sequence shown here is derived from an EMBL/GenBank/DDBJ whole genome shotgun (WGS) entry which is preliminary data.</text>
</comment>
<feature type="transmembrane region" description="Helical" evidence="6">
    <location>
        <begin position="312"/>
        <end position="338"/>
    </location>
</feature>
<sequence length="406" mass="45078">MHNSQSRESTKSPQELSKRTDSALFQIALFSAASMTVLGGTIIAPSIPHFEEHFASVPHIDMLSRLILTLPALFIMIFAPISGFLLERYGRTRFLYPAIFLWSVSGISGFFLENNIYWILFSRAIFGVTTAFVMTAVSVLIGDYYQGAKRERALGLQGFFMAGGGAVFLVLGGILSDVDWRYPFLVYASGFAIFLLALFVLFEPQRNIPKTNTTQEKIHFNFFKFLPIYVFSFYAMSMFYVVPTQIPHFITHTLNKSGNLIGISLAVSSVCTAILSLFYAKLRARFSIFLLYVISLSAIGVGFLLIGFIQKYEILLCALLLVGAGLGIILVNNTSWLLSMAGESERAKAAGFLSASVFMGQFCSPFITQPLVRIGGIPFMLDINGVILLISAGIFLWWHFTKIHKA</sequence>
<accession>A0A099BAH8</accession>
<dbReference type="InterPro" id="IPR036259">
    <property type="entry name" value="MFS_trans_sf"/>
</dbReference>
<feature type="transmembrane region" description="Helical" evidence="6">
    <location>
        <begin position="260"/>
        <end position="279"/>
    </location>
</feature>
<feature type="transmembrane region" description="Helical" evidence="6">
    <location>
        <begin position="153"/>
        <end position="176"/>
    </location>
</feature>
<evidence type="ECO:0000256" key="6">
    <source>
        <dbReference type="SAM" id="Phobius"/>
    </source>
</evidence>
<feature type="transmembrane region" description="Helical" evidence="6">
    <location>
        <begin position="182"/>
        <end position="202"/>
    </location>
</feature>
<keyword evidence="3 6" id="KW-0812">Transmembrane</keyword>
<dbReference type="eggNOG" id="COG0477">
    <property type="taxonomic scope" value="Bacteria"/>
</dbReference>
<dbReference type="AlphaFoldDB" id="A0A099BAH8"/>
<protein>
    <submittedName>
        <fullName evidence="8">MFS transporter</fullName>
    </submittedName>
</protein>
<dbReference type="PANTHER" id="PTHR43124">
    <property type="entry name" value="PURINE EFFLUX PUMP PBUE"/>
    <property type="match status" value="1"/>
</dbReference>
<organism evidence="8 9">
    <name type="scientific">Helicobacter japonicus</name>
    <dbReference type="NCBI Taxonomy" id="425400"/>
    <lineage>
        <taxon>Bacteria</taxon>
        <taxon>Pseudomonadati</taxon>
        <taxon>Campylobacterota</taxon>
        <taxon>Epsilonproteobacteria</taxon>
        <taxon>Campylobacterales</taxon>
        <taxon>Helicobacteraceae</taxon>
        <taxon>Helicobacter</taxon>
    </lineage>
</organism>
<keyword evidence="2" id="KW-1003">Cell membrane</keyword>
<dbReference type="OrthoDB" id="9812221at2"/>